<dbReference type="Gene3D" id="1.10.10.2840">
    <property type="entry name" value="PucR C-terminal helix-turn-helix domain"/>
    <property type="match status" value="1"/>
</dbReference>
<dbReference type="Pfam" id="PF13556">
    <property type="entry name" value="HTH_30"/>
    <property type="match status" value="1"/>
</dbReference>
<sequence>MAGDLQQLVDALGARLGRSVAIDDRRLRLLAHSAHHGEADAARVASLMNRAVPAELAEHAAAAGAARATDLFTVPVRPELGVTVVRHGMPIRHDDTLLGYLWLTADEGPAGPEEAEALRQAARRAALVLHRAHLREEVARSRERELVRDLVSADPVLRAEAARTLIEEDLAAAGSVVAVVATLGGTPGEPLPEEQRLALRLAVEHARLRAAPARTLALVRPDHALVFGIRPDAGDEAAARGAEEMASVLVARLRGELPDVPGELCRAGVGRVQPGLAEAATGYREARQAAEVARATGSGRAVTSYARLGVYALLAKLSPADLAESMHPGLRDLLHPESGAPELAETLRVYLDEAGDARRAAARLHIHRSTLYNRLHRVEELTGLCLAHGDDRLTAHLTLKIAPLGRAR</sequence>
<protein>
    <submittedName>
        <fullName evidence="4">Transcriptional regulator</fullName>
    </submittedName>
</protein>
<dbReference type="Pfam" id="PF17853">
    <property type="entry name" value="GGDEF_2"/>
    <property type="match status" value="1"/>
</dbReference>
<gene>
    <name evidence="4" type="ORF">SCA03_67960</name>
</gene>
<feature type="domain" description="CdaR GGDEF-like" evidence="3">
    <location>
        <begin position="173"/>
        <end position="292"/>
    </location>
</feature>
<feature type="domain" description="PucR C-terminal helix-turn-helix" evidence="2">
    <location>
        <begin position="343"/>
        <end position="401"/>
    </location>
</feature>
<evidence type="ECO:0000256" key="1">
    <source>
        <dbReference type="ARBA" id="ARBA00006754"/>
    </source>
</evidence>
<accession>A0A4Y3R919</accession>
<reference evidence="4 5" key="1">
    <citation type="submission" date="2019-06" db="EMBL/GenBank/DDBJ databases">
        <title>Whole genome shotgun sequence of Streptomyces cacaoi subsp. cacaoi NBRC 12748.</title>
        <authorList>
            <person name="Hosoyama A."/>
            <person name="Uohara A."/>
            <person name="Ohji S."/>
            <person name="Ichikawa N."/>
        </authorList>
    </citation>
    <scope>NUCLEOTIDE SEQUENCE [LARGE SCALE GENOMIC DNA]</scope>
    <source>
        <strain evidence="4 5">NBRC 12748</strain>
    </source>
</reference>
<dbReference type="InterPro" id="IPR025736">
    <property type="entry name" value="PucR_C-HTH_dom"/>
</dbReference>
<comment type="similarity">
    <text evidence="1">Belongs to the CdaR family.</text>
</comment>
<keyword evidence="5" id="KW-1185">Reference proteome</keyword>
<evidence type="ECO:0000259" key="2">
    <source>
        <dbReference type="Pfam" id="PF13556"/>
    </source>
</evidence>
<dbReference type="InterPro" id="IPR029016">
    <property type="entry name" value="GAF-like_dom_sf"/>
</dbReference>
<dbReference type="InterPro" id="IPR051448">
    <property type="entry name" value="CdaR-like_regulators"/>
</dbReference>
<dbReference type="InterPro" id="IPR042070">
    <property type="entry name" value="PucR_C-HTH_sf"/>
</dbReference>
<proteinExistence type="inferred from homology"/>
<dbReference type="EMBL" id="BJMM01000094">
    <property type="protein sequence ID" value="GEB54245.1"/>
    <property type="molecule type" value="Genomic_DNA"/>
</dbReference>
<dbReference type="AlphaFoldDB" id="A0A4Y3R919"/>
<comment type="caution">
    <text evidence="4">The sequence shown here is derived from an EMBL/GenBank/DDBJ whole genome shotgun (WGS) entry which is preliminary data.</text>
</comment>
<dbReference type="Proteomes" id="UP000319210">
    <property type="component" value="Unassembled WGS sequence"/>
</dbReference>
<dbReference type="SUPFAM" id="SSF55781">
    <property type="entry name" value="GAF domain-like"/>
    <property type="match status" value="1"/>
</dbReference>
<evidence type="ECO:0000259" key="3">
    <source>
        <dbReference type="Pfam" id="PF17853"/>
    </source>
</evidence>
<organism evidence="4 5">
    <name type="scientific">Streptomyces cacaoi</name>
    <dbReference type="NCBI Taxonomy" id="1898"/>
    <lineage>
        <taxon>Bacteria</taxon>
        <taxon>Bacillati</taxon>
        <taxon>Actinomycetota</taxon>
        <taxon>Actinomycetes</taxon>
        <taxon>Kitasatosporales</taxon>
        <taxon>Streptomycetaceae</taxon>
        <taxon>Streptomyces</taxon>
    </lineage>
</organism>
<dbReference type="PANTHER" id="PTHR33744">
    <property type="entry name" value="CARBOHYDRATE DIACID REGULATOR"/>
    <property type="match status" value="1"/>
</dbReference>
<evidence type="ECO:0000313" key="5">
    <source>
        <dbReference type="Proteomes" id="UP000319210"/>
    </source>
</evidence>
<name>A0A4Y3R919_STRCI</name>
<dbReference type="OrthoDB" id="4534407at2"/>
<dbReference type="InterPro" id="IPR041522">
    <property type="entry name" value="CdaR_GGDEF"/>
</dbReference>
<dbReference type="PANTHER" id="PTHR33744:SF1">
    <property type="entry name" value="DNA-BINDING TRANSCRIPTIONAL ACTIVATOR ADER"/>
    <property type="match status" value="1"/>
</dbReference>
<evidence type="ECO:0000313" key="4">
    <source>
        <dbReference type="EMBL" id="GEB54245.1"/>
    </source>
</evidence>
<dbReference type="RefSeq" id="WP_141275849.1">
    <property type="nucleotide sequence ID" value="NZ_BJMM01000094.1"/>
</dbReference>
<dbReference type="Gene3D" id="3.30.450.40">
    <property type="match status" value="1"/>
</dbReference>